<reference evidence="2" key="1">
    <citation type="submission" date="2023-01" db="EMBL/GenBank/DDBJ databases">
        <title>Draft genome sequence of Nocardiopsis sp. LSu2-4 isolated from halophytes.</title>
        <authorList>
            <person name="Duangmal K."/>
            <person name="Chantavorakit T."/>
        </authorList>
    </citation>
    <scope>NUCLEOTIDE SEQUENCE</scope>
    <source>
        <strain evidence="2">LSu2-4</strain>
    </source>
</reference>
<evidence type="ECO:0000256" key="1">
    <source>
        <dbReference type="SAM" id="SignalP"/>
    </source>
</evidence>
<dbReference type="Proteomes" id="UP001165685">
    <property type="component" value="Unassembled WGS sequence"/>
</dbReference>
<dbReference type="RefSeq" id="WP_270679903.1">
    <property type="nucleotide sequence ID" value="NZ_JAQFWP010000050.1"/>
</dbReference>
<evidence type="ECO:0000313" key="3">
    <source>
        <dbReference type="Proteomes" id="UP001165685"/>
    </source>
</evidence>
<dbReference type="EMBL" id="JAQFWP010000050">
    <property type="protein sequence ID" value="MDA2807274.1"/>
    <property type="molecule type" value="Genomic_DNA"/>
</dbReference>
<name>A0ABT4TSN9_9ACTN</name>
<protein>
    <recommendedName>
        <fullName evidence="4">DUF4352 domain-containing protein</fullName>
    </recommendedName>
</protein>
<feature type="signal peptide" evidence="1">
    <location>
        <begin position="1"/>
        <end position="30"/>
    </location>
</feature>
<comment type="caution">
    <text evidence="2">The sequence shown here is derived from an EMBL/GenBank/DDBJ whole genome shotgun (WGS) entry which is preliminary data.</text>
</comment>
<organism evidence="2 3">
    <name type="scientific">Nocardiopsis suaedae</name>
    <dbReference type="NCBI Taxonomy" id="3018444"/>
    <lineage>
        <taxon>Bacteria</taxon>
        <taxon>Bacillati</taxon>
        <taxon>Actinomycetota</taxon>
        <taxon>Actinomycetes</taxon>
        <taxon>Streptosporangiales</taxon>
        <taxon>Nocardiopsidaceae</taxon>
        <taxon>Nocardiopsis</taxon>
    </lineage>
</organism>
<accession>A0ABT4TSN9</accession>
<evidence type="ECO:0008006" key="4">
    <source>
        <dbReference type="Google" id="ProtNLM"/>
    </source>
</evidence>
<feature type="chain" id="PRO_5045409549" description="DUF4352 domain-containing protein" evidence="1">
    <location>
        <begin position="31"/>
        <end position="182"/>
    </location>
</feature>
<keyword evidence="3" id="KW-1185">Reference proteome</keyword>
<proteinExistence type="predicted"/>
<evidence type="ECO:0000313" key="2">
    <source>
        <dbReference type="EMBL" id="MDA2807274.1"/>
    </source>
</evidence>
<keyword evidence="1" id="KW-0732">Signal</keyword>
<sequence>MDKMLKSSVARIALLPVFSLALLMPSSAYAGEEDAGELEVLASASPAEAPDSETSVDVNQVVRADSSDYVSVTWTLNNESDGKIAATRFTNEVYSYNRDTHYALAGVKLINPGDESEFHPIKSPRQVCFCSGTRRNLDFVTHIESGESVSYWATFLLPQDIEEVSVEVRNFEPSEEVSIASR</sequence>
<gene>
    <name evidence="2" type="ORF">O4U47_22400</name>
</gene>